<gene>
    <name evidence="2" type="ORF">SAMN04487926_12265</name>
</gene>
<feature type="domain" description="Metallo-beta-lactamase" evidence="1">
    <location>
        <begin position="30"/>
        <end position="91"/>
    </location>
</feature>
<name>A0A7Z7BCC2_9BURK</name>
<keyword evidence="3" id="KW-1185">Reference proteome</keyword>
<dbReference type="PANTHER" id="PTHR30619:SF1">
    <property type="entry name" value="RECOMBINATION PROTEIN 2"/>
    <property type="match status" value="1"/>
</dbReference>
<dbReference type="Pfam" id="PF00753">
    <property type="entry name" value="Lactamase_B"/>
    <property type="match status" value="1"/>
</dbReference>
<dbReference type="EMBL" id="FNDI01000022">
    <property type="protein sequence ID" value="SDI70772.1"/>
    <property type="molecule type" value="Genomic_DNA"/>
</dbReference>
<comment type="caution">
    <text evidence="2">The sequence shown here is derived from an EMBL/GenBank/DDBJ whole genome shotgun (WGS) entry which is preliminary data.</text>
</comment>
<dbReference type="AlphaFoldDB" id="A0A7Z7BCC2"/>
<dbReference type="InterPro" id="IPR036866">
    <property type="entry name" value="RibonucZ/Hydroxyglut_hydro"/>
</dbReference>
<evidence type="ECO:0000313" key="2">
    <source>
        <dbReference type="EMBL" id="SDI70772.1"/>
    </source>
</evidence>
<dbReference type="InterPro" id="IPR052159">
    <property type="entry name" value="Competence_DNA_uptake"/>
</dbReference>
<proteinExistence type="predicted"/>
<dbReference type="InterPro" id="IPR001279">
    <property type="entry name" value="Metallo-B-lactamas"/>
</dbReference>
<protein>
    <recommendedName>
        <fullName evidence="1">Metallo-beta-lactamase domain-containing protein</fullName>
    </recommendedName>
</protein>
<dbReference type="SUPFAM" id="SSF56281">
    <property type="entry name" value="Metallo-hydrolase/oxidoreductase"/>
    <property type="match status" value="1"/>
</dbReference>
<reference evidence="2" key="1">
    <citation type="submission" date="2016-10" db="EMBL/GenBank/DDBJ databases">
        <authorList>
            <person name="Varghese N."/>
            <person name="Submissions S."/>
        </authorList>
    </citation>
    <scope>NUCLEOTIDE SEQUENCE [LARGE SCALE GENOMIC DNA]</scope>
    <source>
        <strain evidence="2">YR281</strain>
    </source>
</reference>
<organism evidence="2 3">
    <name type="scientific">Paraburkholderia steynii</name>
    <dbReference type="NCBI Taxonomy" id="1245441"/>
    <lineage>
        <taxon>Bacteria</taxon>
        <taxon>Pseudomonadati</taxon>
        <taxon>Pseudomonadota</taxon>
        <taxon>Betaproteobacteria</taxon>
        <taxon>Burkholderiales</taxon>
        <taxon>Burkholderiaceae</taxon>
        <taxon>Paraburkholderia</taxon>
    </lineage>
</organism>
<accession>A0A7Z7BCC2</accession>
<evidence type="ECO:0000259" key="1">
    <source>
        <dbReference type="Pfam" id="PF00753"/>
    </source>
</evidence>
<dbReference type="PANTHER" id="PTHR30619">
    <property type="entry name" value="DNA INTERNALIZATION/COMPETENCE PROTEIN COMEC/REC2"/>
    <property type="match status" value="1"/>
</dbReference>
<dbReference type="Proteomes" id="UP000198900">
    <property type="component" value="Unassembled WGS sequence"/>
</dbReference>
<evidence type="ECO:0000313" key="3">
    <source>
        <dbReference type="Proteomes" id="UP000198900"/>
    </source>
</evidence>
<sequence>MISSLEIDFLPVGEGEHSGDAIAVRWIQNGVAKVLVYDGGTKASGRLLVDHVRSHYGTTYVDYVVNSHPDNDHASGLSLVLEELTVGELWMHQPWNYSAQICDYFHDGRITSESLTRRLQEKMAAAYELEKLAEKKGIKVYEPFAGSAIGIFRVLSPTSDRYVHELVPAFEKSPELKKSESIFDSALFGWVKEAAQAFVAELWTGESLPETVTTSAENESSAVLFAKIENHGGYLLTGDAGLDTLRASADYARSIGIDLPSQVTFVQIPHHGGRHNVSTETLNLLVGPPSSGETTNAAKTAFVSASEKAPTHPKRKVTNAFKRRGFQVFATKGKSIRHGFNQPYRMNWGPAVQLPFFSEVEA</sequence>
<dbReference type="Gene3D" id="3.60.15.10">
    <property type="entry name" value="Ribonuclease Z/Hydroxyacylglutathione hydrolase-like"/>
    <property type="match status" value="1"/>
</dbReference>